<keyword evidence="3" id="KW-1185">Reference proteome</keyword>
<accession>A0A0N4ZP15</accession>
<dbReference type="Proteomes" id="UP000038045">
    <property type="component" value="Unplaced"/>
</dbReference>
<dbReference type="STRING" id="131310.A0A0N4ZP15"/>
<sequence>MEPTRKKLKALDNNQPNNSFRNNCKESQGILYSGRDTRISCEEDNKLKRKLSVKKSKNIENNSFSDISKLLKFNAMMKDNEYCFPLLDEDSYDITGESIGCIKDWFNAIENDLASERVSVMQSVLRVLRLLDITESKDDVEKLIIKMREKAGENEDVAKSCMKCLKPLYITYFHVEYFLNLLDSILIPEVISFFFNAELCESSSMVLLELIENRLISTEAIESTIIPGMFSFLRHFIFSKLRAGRIPTEQNYVKSIVAASHIITKVIDQLERFSDKWIAEEFLPHFSTMLGQDNSAIRKICLPSVRVLSNLLGVTFTEQCLCPHFLIAADDYDWSLRRSSCEILSDILRNVTKEYKDKIVKTFVNLTKDNNQCVGQIAFQNMNAFIDAYMDSGEANGNSKYIVTSVSPPINDFLMKTGLSVKFYVPTCGNTLDDISTYPTFSYSLKLQEIINTTNDDSINNIDKNSLSIVEMCVNGTTDKTLQQINKIDNDTKEITNMMENLKICKTIKNNLENDDNFVIHNLLQKMLQMVADSDNKYTKEISINGSNNVNEIIEVITETENKTIDLDSNKVEGYETFVESFDVETRIGKKRSSGYFYSEISNDDSLKEICEEFYKDIDYSDMDISTEENLMTDCQDTLAHAIDRESEVSKYLNSEEINFIKNMKEFALPECILCMYIEVETIASLANGEWLNKCAETLVKTLRIIGSNNWVLLKGVYYFLLFDVGEKVSRILAENIGELAEVLAPKYEEDVLRIYDQLKTYDYETQNSLISNVFDLVKVLSPESQDKICSELHRFGIRNVDNVYRYKWRNRDIYMQECCKMVDHVSIKTVNDYFVPSAMALATDQIAQVRHTATHLLSKIFVKFILSELMIAEQNNESCTDTSDMPLTDGLLNDLRNSFRKSYDWKRRQVYMKFCEFVLDDPVVPSEFIHNTLWSDISLLSKDDVINVRFILARIIKKASTASWSKNNNLMKDIEKTVNSRHLYEFDPQLKNEMRTTNNNMLNDEWNFLKERKDRINDQEEKFYEHMALLKCGYNDSYGMNNTEEYSNMSADNSDMDISGSSNA</sequence>
<dbReference type="InterPro" id="IPR016024">
    <property type="entry name" value="ARM-type_fold"/>
</dbReference>
<evidence type="ECO:0000256" key="1">
    <source>
        <dbReference type="ARBA" id="ARBA00022737"/>
    </source>
</evidence>
<evidence type="ECO:0000313" key="3">
    <source>
        <dbReference type="Proteomes" id="UP000038045"/>
    </source>
</evidence>
<organism evidence="3 4">
    <name type="scientific">Parastrongyloides trichosuri</name>
    <name type="common">Possum-specific nematode worm</name>
    <dbReference type="NCBI Taxonomy" id="131310"/>
    <lineage>
        <taxon>Eukaryota</taxon>
        <taxon>Metazoa</taxon>
        <taxon>Ecdysozoa</taxon>
        <taxon>Nematoda</taxon>
        <taxon>Chromadorea</taxon>
        <taxon>Rhabditida</taxon>
        <taxon>Tylenchina</taxon>
        <taxon>Panagrolaimomorpha</taxon>
        <taxon>Strongyloidoidea</taxon>
        <taxon>Strongyloididae</taxon>
        <taxon>Parastrongyloides</taxon>
    </lineage>
</organism>
<keyword evidence="1" id="KW-0677">Repeat</keyword>
<dbReference type="InterPro" id="IPR051023">
    <property type="entry name" value="PP2A_Regulatory_Subunit_A"/>
</dbReference>
<dbReference type="InterPro" id="IPR011989">
    <property type="entry name" value="ARM-like"/>
</dbReference>
<dbReference type="WBParaSite" id="PTRK_0001027800.1">
    <property type="protein sequence ID" value="PTRK_0001027800.1"/>
    <property type="gene ID" value="PTRK_0001027800"/>
</dbReference>
<name>A0A0N4ZP15_PARTI</name>
<dbReference type="Gene3D" id="1.25.10.10">
    <property type="entry name" value="Leucine-rich Repeat Variant"/>
    <property type="match status" value="2"/>
</dbReference>
<dbReference type="GO" id="GO:0019888">
    <property type="term" value="F:protein phosphatase regulator activity"/>
    <property type="evidence" value="ECO:0007669"/>
    <property type="project" value="TreeGrafter"/>
</dbReference>
<feature type="region of interest" description="Disordered" evidence="2">
    <location>
        <begin position="1046"/>
        <end position="1065"/>
    </location>
</feature>
<evidence type="ECO:0000256" key="2">
    <source>
        <dbReference type="SAM" id="MobiDB-lite"/>
    </source>
</evidence>
<protein>
    <submittedName>
        <fullName evidence="4">Serine/threonine-protein phosphatase 4 regulatory subunit 1</fullName>
    </submittedName>
</protein>
<dbReference type="SUPFAM" id="SSF48371">
    <property type="entry name" value="ARM repeat"/>
    <property type="match status" value="1"/>
</dbReference>
<reference evidence="4" key="1">
    <citation type="submission" date="2017-02" db="UniProtKB">
        <authorList>
            <consortium name="WormBaseParasite"/>
        </authorList>
    </citation>
    <scope>IDENTIFICATION</scope>
</reference>
<evidence type="ECO:0000313" key="4">
    <source>
        <dbReference type="WBParaSite" id="PTRK_0001027800.1"/>
    </source>
</evidence>
<proteinExistence type="predicted"/>
<dbReference type="AlphaFoldDB" id="A0A0N4ZP15"/>
<dbReference type="PANTHER" id="PTHR10648">
    <property type="entry name" value="SERINE/THREONINE-PROTEIN PHOSPHATASE PP2A 65 KDA REGULATORY SUBUNIT"/>
    <property type="match status" value="1"/>
</dbReference>
<dbReference type="GO" id="GO:0005737">
    <property type="term" value="C:cytoplasm"/>
    <property type="evidence" value="ECO:0007669"/>
    <property type="project" value="TreeGrafter"/>
</dbReference>
<dbReference type="PANTHER" id="PTHR10648:SF1">
    <property type="entry name" value="SERINE_THREONINE-PROTEIN PHOSPHATASE 4 REGULATORY SUBUNIT 1"/>
    <property type="match status" value="1"/>
</dbReference>